<dbReference type="SUPFAM" id="SSF46785">
    <property type="entry name" value="Winged helix' DNA-binding domain"/>
    <property type="match status" value="1"/>
</dbReference>
<dbReference type="GO" id="GO:0003677">
    <property type="term" value="F:DNA binding"/>
    <property type="evidence" value="ECO:0007669"/>
    <property type="project" value="UniProtKB-KW"/>
</dbReference>
<evidence type="ECO:0000313" key="6">
    <source>
        <dbReference type="EMBL" id="NYE85171.1"/>
    </source>
</evidence>
<dbReference type="PANTHER" id="PTHR30419:SF30">
    <property type="entry name" value="LYSR FAMILY TRANSCRIPTIONAL REGULATOR"/>
    <property type="match status" value="1"/>
</dbReference>
<evidence type="ECO:0000313" key="7">
    <source>
        <dbReference type="Proteomes" id="UP000542125"/>
    </source>
</evidence>
<accession>A0A7Y9LQ60</accession>
<dbReference type="GO" id="GO:0005829">
    <property type="term" value="C:cytosol"/>
    <property type="evidence" value="ECO:0007669"/>
    <property type="project" value="TreeGrafter"/>
</dbReference>
<dbReference type="SUPFAM" id="SSF53850">
    <property type="entry name" value="Periplasmic binding protein-like II"/>
    <property type="match status" value="1"/>
</dbReference>
<dbReference type="Proteomes" id="UP000542125">
    <property type="component" value="Unassembled WGS sequence"/>
</dbReference>
<evidence type="ECO:0000256" key="3">
    <source>
        <dbReference type="ARBA" id="ARBA00023125"/>
    </source>
</evidence>
<dbReference type="Gene3D" id="3.40.190.10">
    <property type="entry name" value="Periplasmic binding protein-like II"/>
    <property type="match status" value="2"/>
</dbReference>
<dbReference type="InterPro" id="IPR005119">
    <property type="entry name" value="LysR_subst-bd"/>
</dbReference>
<dbReference type="PANTHER" id="PTHR30419">
    <property type="entry name" value="HTH-TYPE TRANSCRIPTIONAL REGULATOR YBHD"/>
    <property type="match status" value="1"/>
</dbReference>
<dbReference type="InterPro" id="IPR036388">
    <property type="entry name" value="WH-like_DNA-bd_sf"/>
</dbReference>
<keyword evidence="2" id="KW-0805">Transcription regulation</keyword>
<gene>
    <name evidence="6" type="ORF">FHW18_004478</name>
</gene>
<dbReference type="Pfam" id="PF03466">
    <property type="entry name" value="LysR_substrate"/>
    <property type="match status" value="1"/>
</dbReference>
<dbReference type="EMBL" id="JACBYR010000002">
    <property type="protein sequence ID" value="NYE85171.1"/>
    <property type="molecule type" value="Genomic_DNA"/>
</dbReference>
<dbReference type="RefSeq" id="WP_179589164.1">
    <property type="nucleotide sequence ID" value="NZ_JACBYR010000002.1"/>
</dbReference>
<keyword evidence="4" id="KW-0804">Transcription</keyword>
<dbReference type="GO" id="GO:0003700">
    <property type="term" value="F:DNA-binding transcription factor activity"/>
    <property type="evidence" value="ECO:0007669"/>
    <property type="project" value="InterPro"/>
</dbReference>
<dbReference type="PRINTS" id="PR00039">
    <property type="entry name" value="HTHLYSR"/>
</dbReference>
<name>A0A7Y9LQ60_9BURK</name>
<evidence type="ECO:0000256" key="2">
    <source>
        <dbReference type="ARBA" id="ARBA00023015"/>
    </source>
</evidence>
<dbReference type="InterPro" id="IPR000847">
    <property type="entry name" value="LysR_HTH_N"/>
</dbReference>
<evidence type="ECO:0000259" key="5">
    <source>
        <dbReference type="PROSITE" id="PS50931"/>
    </source>
</evidence>
<protein>
    <submittedName>
        <fullName evidence="6">DNA-binding transcriptional LysR family regulator</fullName>
    </submittedName>
</protein>
<feature type="domain" description="HTH lysR-type" evidence="5">
    <location>
        <begin position="1"/>
        <end position="58"/>
    </location>
</feature>
<dbReference type="Gene3D" id="1.10.10.10">
    <property type="entry name" value="Winged helix-like DNA-binding domain superfamily/Winged helix DNA-binding domain"/>
    <property type="match status" value="1"/>
</dbReference>
<evidence type="ECO:0000256" key="4">
    <source>
        <dbReference type="ARBA" id="ARBA00023163"/>
    </source>
</evidence>
<proteinExistence type="inferred from homology"/>
<dbReference type="AlphaFoldDB" id="A0A7Y9LQ60"/>
<dbReference type="Pfam" id="PF00126">
    <property type="entry name" value="HTH_1"/>
    <property type="match status" value="1"/>
</dbReference>
<dbReference type="InterPro" id="IPR036390">
    <property type="entry name" value="WH_DNA-bd_sf"/>
</dbReference>
<dbReference type="InterPro" id="IPR050950">
    <property type="entry name" value="HTH-type_LysR_regulators"/>
</dbReference>
<reference evidence="6 7" key="1">
    <citation type="submission" date="2020-07" db="EMBL/GenBank/DDBJ databases">
        <title>Genomic Encyclopedia of Type Strains, Phase IV (KMG-V): Genome sequencing to study the core and pangenomes of soil and plant-associated prokaryotes.</title>
        <authorList>
            <person name="Whitman W."/>
        </authorList>
    </citation>
    <scope>NUCLEOTIDE SEQUENCE [LARGE SCALE GENOMIC DNA]</scope>
    <source>
        <strain evidence="6 7">SAS40</strain>
    </source>
</reference>
<organism evidence="6 7">
    <name type="scientific">Pigmentiphaga litoralis</name>
    <dbReference type="NCBI Taxonomy" id="516702"/>
    <lineage>
        <taxon>Bacteria</taxon>
        <taxon>Pseudomonadati</taxon>
        <taxon>Pseudomonadota</taxon>
        <taxon>Betaproteobacteria</taxon>
        <taxon>Burkholderiales</taxon>
        <taxon>Alcaligenaceae</taxon>
        <taxon>Pigmentiphaga</taxon>
    </lineage>
</organism>
<comment type="caution">
    <text evidence="6">The sequence shown here is derived from an EMBL/GenBank/DDBJ whole genome shotgun (WGS) entry which is preliminary data.</text>
</comment>
<dbReference type="FunFam" id="1.10.10.10:FF:000001">
    <property type="entry name" value="LysR family transcriptional regulator"/>
    <property type="match status" value="1"/>
</dbReference>
<keyword evidence="7" id="KW-1185">Reference proteome</keyword>
<dbReference type="PROSITE" id="PS50931">
    <property type="entry name" value="HTH_LYSR"/>
    <property type="match status" value="1"/>
</dbReference>
<keyword evidence="3 6" id="KW-0238">DNA-binding</keyword>
<sequence length="308" mass="33839">MKLHHLRDFVAIAQTRSLRAAARSLGLAQPALTRSLRELEAELGAALVERHARGVHLTELGELYLVRAQAAMAELRRGRDEVAQRQGELTGTVALGVSSAACMALMPQVYNAFRKRFPGVRLQIVEGFFRTLGQRLEDGSLDFLVGPRPDRPAGKPFHIELLFENERFVVGRHGHPLNAARRLADLVGAEWLLTGVRDQVGNEFEEVFTDNGLTPPVALTQSDSMIGVASLLSTTDMLAVLPRQWVDSPVLRHVIETIPIQERFPGPDIVRITRANLPLTPAAEALSTLMEREAVASAGRLLLPQPDP</sequence>
<comment type="similarity">
    <text evidence="1">Belongs to the LysR transcriptional regulatory family.</text>
</comment>
<evidence type="ECO:0000256" key="1">
    <source>
        <dbReference type="ARBA" id="ARBA00009437"/>
    </source>
</evidence>